<feature type="transmembrane region" description="Helical" evidence="7">
    <location>
        <begin position="130"/>
        <end position="149"/>
    </location>
</feature>
<dbReference type="OMA" id="DARDCNC"/>
<dbReference type="HOGENOM" id="CLU_000960_10_0_1"/>
<feature type="domain" description="Major facilitator superfamily (MFS) profile" evidence="8">
    <location>
        <begin position="65"/>
        <end position="365"/>
    </location>
</feature>
<evidence type="ECO:0000313" key="9">
    <source>
        <dbReference type="EMBL" id="EMR61377.1"/>
    </source>
</evidence>
<dbReference type="InterPro" id="IPR001958">
    <property type="entry name" value="Tet-R_TetA/multi-R_MdtG-like"/>
</dbReference>
<evidence type="ECO:0000256" key="2">
    <source>
        <dbReference type="ARBA" id="ARBA00007520"/>
    </source>
</evidence>
<dbReference type="eggNOG" id="KOG0254">
    <property type="taxonomic scope" value="Eukaryota"/>
</dbReference>
<dbReference type="InterPro" id="IPR020846">
    <property type="entry name" value="MFS_dom"/>
</dbReference>
<comment type="similarity">
    <text evidence="2">Belongs to the major facilitator superfamily. TCR/Tet family.</text>
</comment>
<dbReference type="PRINTS" id="PR01035">
    <property type="entry name" value="TCRTETA"/>
</dbReference>
<evidence type="ECO:0000256" key="4">
    <source>
        <dbReference type="ARBA" id="ARBA00022989"/>
    </source>
</evidence>
<proteinExistence type="inferred from homology"/>
<name>M7SB30_EUTLA</name>
<dbReference type="AlphaFoldDB" id="M7SB30"/>
<organism evidence="9 10">
    <name type="scientific">Eutypa lata (strain UCR-EL1)</name>
    <name type="common">Grapevine dieback disease fungus</name>
    <name type="synonym">Eutypa armeniacae</name>
    <dbReference type="NCBI Taxonomy" id="1287681"/>
    <lineage>
        <taxon>Eukaryota</taxon>
        <taxon>Fungi</taxon>
        <taxon>Dikarya</taxon>
        <taxon>Ascomycota</taxon>
        <taxon>Pezizomycotina</taxon>
        <taxon>Sordariomycetes</taxon>
        <taxon>Xylariomycetidae</taxon>
        <taxon>Xylariales</taxon>
        <taxon>Diatrypaceae</taxon>
        <taxon>Eutypa</taxon>
    </lineage>
</organism>
<dbReference type="SUPFAM" id="SSF103473">
    <property type="entry name" value="MFS general substrate transporter"/>
    <property type="match status" value="1"/>
</dbReference>
<dbReference type="PANTHER" id="PTHR23501">
    <property type="entry name" value="MAJOR FACILITATOR SUPERFAMILY"/>
    <property type="match status" value="1"/>
</dbReference>
<gene>
    <name evidence="9" type="ORF">UCREL1_11713</name>
</gene>
<evidence type="ECO:0000259" key="8">
    <source>
        <dbReference type="PROSITE" id="PS50850"/>
    </source>
</evidence>
<feature type="transmembrane region" description="Helical" evidence="7">
    <location>
        <begin position="62"/>
        <end position="88"/>
    </location>
</feature>
<feature type="transmembrane region" description="Helical" evidence="7">
    <location>
        <begin position="218"/>
        <end position="238"/>
    </location>
</feature>
<keyword evidence="10" id="KW-1185">Reference proteome</keyword>
<dbReference type="PANTHER" id="PTHR23501:SF193">
    <property type="entry name" value="MULTIDRUG TRANSPORTER, PUTATIVE (AFU_ORTHOLOGUE AFUA_8G00940)-RELATED"/>
    <property type="match status" value="1"/>
</dbReference>
<keyword evidence="5 7" id="KW-0472">Membrane</keyword>
<dbReference type="EMBL" id="KB707642">
    <property type="protein sequence ID" value="EMR61377.1"/>
    <property type="molecule type" value="Genomic_DNA"/>
</dbReference>
<dbReference type="InterPro" id="IPR011701">
    <property type="entry name" value="MFS"/>
</dbReference>
<evidence type="ECO:0000313" key="10">
    <source>
        <dbReference type="Proteomes" id="UP000012174"/>
    </source>
</evidence>
<sequence>MASAEPQTRNNATLNTQPCTRSLIPHRTAHSAVVAEEDGVAEIPPDVQPNAEGAAKLEGFRLYAVAIGVFFGSLMMSMDISIIGTAIPSILSEFGDISQLAWYSAAYTFAGCALTPLAGKMAAVLPLDRVYLSFSGIFLVGSIVCSWAPSSNAFIAGRAVAGVGAAGVASSGMTILVTISSFKTKTLLVGIAVACFGIGLVLGPVLGGVFTERLTWRWCFWINLPFVAVTLAVIFLFFKPPRKPQRSIVTTILSLDLLGCVIFVGAVFMLLLAMQQGGQNNPWNSATIIGLFVGAGVTMILFVVWEWHKGDDAMIPGRVTTRRTVMFTCLFVFFHMGSLTISTYYLPEWFQVVEGVDPLQSGVLA</sequence>
<protein>
    <submittedName>
        <fullName evidence="9">Putative mfs transporter protein</fullName>
    </submittedName>
</protein>
<evidence type="ECO:0000256" key="5">
    <source>
        <dbReference type="ARBA" id="ARBA00023136"/>
    </source>
</evidence>
<dbReference type="STRING" id="1287681.M7SB30"/>
<dbReference type="Gene3D" id="1.20.1250.20">
    <property type="entry name" value="MFS general substrate transporter like domains"/>
    <property type="match status" value="1"/>
</dbReference>
<dbReference type="OrthoDB" id="10021397at2759"/>
<dbReference type="PROSITE" id="PS50850">
    <property type="entry name" value="MFS"/>
    <property type="match status" value="1"/>
</dbReference>
<feature type="transmembrane region" description="Helical" evidence="7">
    <location>
        <begin position="186"/>
        <end position="206"/>
    </location>
</feature>
<dbReference type="InterPro" id="IPR036259">
    <property type="entry name" value="MFS_trans_sf"/>
</dbReference>
<evidence type="ECO:0000256" key="3">
    <source>
        <dbReference type="ARBA" id="ARBA00022692"/>
    </source>
</evidence>
<feature type="transmembrane region" description="Helical" evidence="7">
    <location>
        <begin position="250"/>
        <end position="274"/>
    </location>
</feature>
<dbReference type="Pfam" id="PF07690">
    <property type="entry name" value="MFS_1"/>
    <property type="match status" value="1"/>
</dbReference>
<keyword evidence="4 7" id="KW-1133">Transmembrane helix</keyword>
<comment type="subcellular location">
    <subcellularLocation>
        <location evidence="1">Membrane</location>
        <topology evidence="1">Multi-pass membrane protein</topology>
    </subcellularLocation>
</comment>
<dbReference type="KEGG" id="ela:UCREL1_11713"/>
<accession>M7SB30</accession>
<feature type="region of interest" description="Disordered" evidence="6">
    <location>
        <begin position="1"/>
        <end position="20"/>
    </location>
</feature>
<feature type="transmembrane region" description="Helical" evidence="7">
    <location>
        <begin position="155"/>
        <end position="179"/>
    </location>
</feature>
<dbReference type="GO" id="GO:0005886">
    <property type="term" value="C:plasma membrane"/>
    <property type="evidence" value="ECO:0007669"/>
    <property type="project" value="TreeGrafter"/>
</dbReference>
<feature type="transmembrane region" description="Helical" evidence="7">
    <location>
        <begin position="286"/>
        <end position="305"/>
    </location>
</feature>
<keyword evidence="3 7" id="KW-0812">Transmembrane</keyword>
<feature type="transmembrane region" description="Helical" evidence="7">
    <location>
        <begin position="100"/>
        <end position="118"/>
    </location>
</feature>
<evidence type="ECO:0000256" key="1">
    <source>
        <dbReference type="ARBA" id="ARBA00004141"/>
    </source>
</evidence>
<reference evidence="10" key="1">
    <citation type="journal article" date="2013" name="Genome Announc.">
        <title>Draft genome sequence of the grapevine dieback fungus Eutypa lata UCR-EL1.</title>
        <authorList>
            <person name="Blanco-Ulate B."/>
            <person name="Rolshausen P.E."/>
            <person name="Cantu D."/>
        </authorList>
    </citation>
    <scope>NUCLEOTIDE SEQUENCE [LARGE SCALE GENOMIC DNA]</scope>
    <source>
        <strain evidence="10">UCR-EL1</strain>
    </source>
</reference>
<dbReference type="Proteomes" id="UP000012174">
    <property type="component" value="Unassembled WGS sequence"/>
</dbReference>
<evidence type="ECO:0000256" key="6">
    <source>
        <dbReference type="SAM" id="MobiDB-lite"/>
    </source>
</evidence>
<dbReference type="GO" id="GO:0022857">
    <property type="term" value="F:transmembrane transporter activity"/>
    <property type="evidence" value="ECO:0007669"/>
    <property type="project" value="InterPro"/>
</dbReference>
<evidence type="ECO:0000256" key="7">
    <source>
        <dbReference type="SAM" id="Phobius"/>
    </source>
</evidence>
<feature type="transmembrane region" description="Helical" evidence="7">
    <location>
        <begin position="325"/>
        <end position="346"/>
    </location>
</feature>